<dbReference type="InterPro" id="IPR011009">
    <property type="entry name" value="Kinase-like_dom_sf"/>
</dbReference>
<reference evidence="3 4" key="1">
    <citation type="journal article" date="2015" name="Genome Announc.">
        <title>Genome Assemblies of Three Soil-Associated Devosia species: D. insulae, D. limi, and D. soli.</title>
        <authorList>
            <person name="Hassan Y.I."/>
            <person name="Lepp D."/>
            <person name="Zhou T."/>
        </authorList>
    </citation>
    <scope>NUCLEOTIDE SEQUENCE [LARGE SCALE GENOMIC DNA]</scope>
    <source>
        <strain evidence="3 4">DS-56</strain>
    </source>
</reference>
<comment type="similarity">
    <text evidence="1">Belongs to the pseudomonas-type ThrB family.</text>
</comment>
<name>A0A1E5XPQ5_9HYPH</name>
<evidence type="ECO:0000259" key="2">
    <source>
        <dbReference type="Pfam" id="PF01636"/>
    </source>
</evidence>
<dbReference type="PANTHER" id="PTHR21064">
    <property type="entry name" value="AMINOGLYCOSIDE PHOSPHOTRANSFERASE DOMAIN-CONTAINING PROTEIN-RELATED"/>
    <property type="match status" value="1"/>
</dbReference>
<dbReference type="OrthoDB" id="9777460at2"/>
<dbReference type="RefSeq" id="WP_069910193.1">
    <property type="nucleotide sequence ID" value="NZ_LAJE02000197.1"/>
</dbReference>
<dbReference type="InterPro" id="IPR050249">
    <property type="entry name" value="Pseudomonas-type_ThrB"/>
</dbReference>
<dbReference type="PANTHER" id="PTHR21064:SF6">
    <property type="entry name" value="AMINOGLYCOSIDE PHOSPHOTRANSFERASE DOMAIN-CONTAINING PROTEIN"/>
    <property type="match status" value="1"/>
</dbReference>
<dbReference type="AlphaFoldDB" id="A0A1E5XPQ5"/>
<dbReference type="SUPFAM" id="SSF56112">
    <property type="entry name" value="Protein kinase-like (PK-like)"/>
    <property type="match status" value="1"/>
</dbReference>
<keyword evidence="4" id="KW-1185">Reference proteome</keyword>
<accession>A0A1E5XPQ5</accession>
<dbReference type="Pfam" id="PF01636">
    <property type="entry name" value="APH"/>
    <property type="match status" value="1"/>
</dbReference>
<organism evidence="3 4">
    <name type="scientific">Devosia insulae DS-56</name>
    <dbReference type="NCBI Taxonomy" id="1116389"/>
    <lineage>
        <taxon>Bacteria</taxon>
        <taxon>Pseudomonadati</taxon>
        <taxon>Pseudomonadota</taxon>
        <taxon>Alphaproteobacteria</taxon>
        <taxon>Hyphomicrobiales</taxon>
        <taxon>Devosiaceae</taxon>
        <taxon>Devosia</taxon>
    </lineage>
</organism>
<dbReference type="Proteomes" id="UP000095463">
    <property type="component" value="Unassembled WGS sequence"/>
</dbReference>
<dbReference type="EMBL" id="LAJE02000197">
    <property type="protein sequence ID" value="OEO30587.1"/>
    <property type="molecule type" value="Genomic_DNA"/>
</dbReference>
<evidence type="ECO:0000313" key="4">
    <source>
        <dbReference type="Proteomes" id="UP000095463"/>
    </source>
</evidence>
<dbReference type="GO" id="GO:0019202">
    <property type="term" value="F:amino acid kinase activity"/>
    <property type="evidence" value="ECO:0007669"/>
    <property type="project" value="TreeGrafter"/>
</dbReference>
<evidence type="ECO:0000313" key="3">
    <source>
        <dbReference type="EMBL" id="OEO30587.1"/>
    </source>
</evidence>
<gene>
    <name evidence="3" type="ORF">VW23_020460</name>
</gene>
<protein>
    <recommendedName>
        <fullName evidence="2">Aminoglycoside phosphotransferase domain-containing protein</fullName>
    </recommendedName>
</protein>
<comment type="caution">
    <text evidence="3">The sequence shown here is derived from an EMBL/GenBank/DDBJ whole genome shotgun (WGS) entry which is preliminary data.</text>
</comment>
<evidence type="ECO:0000256" key="1">
    <source>
        <dbReference type="ARBA" id="ARBA00038240"/>
    </source>
</evidence>
<proteinExistence type="inferred from homology"/>
<sequence>MLKLKYLEDNRPLAELLRADWDADPAPFAWYRISSNAIYLFSFEGEQRFLRFAPAAEKRAENIAAELELLSYLGKAGYGAAVPIAARNGQHVVSTTTPWGSYHATAFHAVPGIQLSRTDLGETIITSYGRALAELHQLSKAYRPDRPRRWSESDVLDWIRTELRPLPGTEAAVAEAEVIGRRLSELPRNAESYGLVHYDFECDNVFFDAASGRCFAIDFDDAMYHWFAMDIGQAVDSLADEVEPELAAAREAMFLAGYASVRPLPDPALRPVCRRFADLYWYARVAYALSETWPTEPDWMIGLRSRLEDGKTERAARFGTPLA</sequence>
<dbReference type="InterPro" id="IPR002575">
    <property type="entry name" value="Aminoglycoside_PTrfase"/>
</dbReference>
<feature type="domain" description="Aminoglycoside phosphotransferase" evidence="2">
    <location>
        <begin position="35"/>
        <end position="264"/>
    </location>
</feature>
<dbReference type="Gene3D" id="3.90.1200.10">
    <property type="match status" value="1"/>
</dbReference>